<sequence>MGGKLALSIPFGSDYLAWYFQNINWSFGGSYSKEWDQNLTSAQTIEAGQWLQEMVGSGLIETAKTPSESFAACQSALLLQSTGSLQGLEETVQGFELATAFLPGFGDSYVCPTGRAGIAIPAKVTGERRAAAVKFIAFMTNDDSTSAFSQATGYMPVTKGAQDNEQMKSYMAKHPHASTAVEQLAHTRRKIITGF</sequence>
<dbReference type="SUPFAM" id="SSF53850">
    <property type="entry name" value="Periplasmic binding protein-like II"/>
    <property type="match status" value="1"/>
</dbReference>
<dbReference type="Pfam" id="PF13416">
    <property type="entry name" value="SBP_bac_8"/>
    <property type="match status" value="1"/>
</dbReference>
<evidence type="ECO:0000313" key="2">
    <source>
        <dbReference type="Proteomes" id="UP000602653"/>
    </source>
</evidence>
<accession>A0ABX7IFJ7</accession>
<protein>
    <submittedName>
        <fullName evidence="1">Extracellular solute-binding protein</fullName>
    </submittedName>
</protein>
<dbReference type="Proteomes" id="UP000602653">
    <property type="component" value="Chromosome"/>
</dbReference>
<reference evidence="1 2" key="1">
    <citation type="submission" date="2021-02" db="EMBL/GenBank/DDBJ databases">
        <title>Complete Genome Sequence of Arcanobacterium phocisimile strain DSM 26142T from a harbour seal.</title>
        <authorList>
            <person name="Borowiak M."/>
            <person name="Alssahen M."/>
            <person name="Malorny B."/>
            <person name="Laemmler C."/>
            <person name="Siebert U."/>
            <person name="Ploetz M."/>
            <person name="Abdulmawjood A."/>
        </authorList>
    </citation>
    <scope>NUCLEOTIDE SEQUENCE [LARGE SCALE GENOMIC DNA]</scope>
    <source>
        <strain evidence="1 2">DSM 26142</strain>
    </source>
</reference>
<evidence type="ECO:0000313" key="1">
    <source>
        <dbReference type="EMBL" id="QRV01916.1"/>
    </source>
</evidence>
<dbReference type="EMBL" id="CP070228">
    <property type="protein sequence ID" value="QRV01916.1"/>
    <property type="molecule type" value="Genomic_DNA"/>
</dbReference>
<keyword evidence="2" id="KW-1185">Reference proteome</keyword>
<dbReference type="InterPro" id="IPR006059">
    <property type="entry name" value="SBP"/>
</dbReference>
<dbReference type="RefSeq" id="WP_204424033.1">
    <property type="nucleotide sequence ID" value="NZ_CP070228.1"/>
</dbReference>
<name>A0ABX7IFJ7_9ACTO</name>
<dbReference type="Gene3D" id="3.40.190.10">
    <property type="entry name" value="Periplasmic binding protein-like II"/>
    <property type="match status" value="1"/>
</dbReference>
<organism evidence="1 2">
    <name type="scientific">Arcanobacterium phocisimile</name>
    <dbReference type="NCBI Taxonomy" id="1302235"/>
    <lineage>
        <taxon>Bacteria</taxon>
        <taxon>Bacillati</taxon>
        <taxon>Actinomycetota</taxon>
        <taxon>Actinomycetes</taxon>
        <taxon>Actinomycetales</taxon>
        <taxon>Actinomycetaceae</taxon>
        <taxon>Arcanobacterium</taxon>
    </lineage>
</organism>
<gene>
    <name evidence="1" type="ORF">JTE88_07505</name>
</gene>
<proteinExistence type="predicted"/>